<dbReference type="Pfam" id="PF17172">
    <property type="entry name" value="GST_N_4"/>
    <property type="match status" value="1"/>
</dbReference>
<feature type="transmembrane region" description="Helical" evidence="2">
    <location>
        <begin position="166"/>
        <end position="185"/>
    </location>
</feature>
<keyword evidence="2" id="KW-0472">Membrane</keyword>
<dbReference type="GO" id="GO:0005737">
    <property type="term" value="C:cytoplasm"/>
    <property type="evidence" value="ECO:0007669"/>
    <property type="project" value="TreeGrafter"/>
</dbReference>
<evidence type="ECO:0000256" key="2">
    <source>
        <dbReference type="SAM" id="Phobius"/>
    </source>
</evidence>
<protein>
    <submittedName>
        <fullName evidence="5">Uncharacterized protein</fullName>
    </submittedName>
</protein>
<dbReference type="InterPro" id="IPR040079">
    <property type="entry name" value="Glutathione_S-Trfase"/>
</dbReference>
<evidence type="ECO:0000259" key="3">
    <source>
        <dbReference type="Pfam" id="PF17171"/>
    </source>
</evidence>
<dbReference type="InterPro" id="IPR036282">
    <property type="entry name" value="Glutathione-S-Trfase_C_sf"/>
</dbReference>
<evidence type="ECO:0000256" key="1">
    <source>
        <dbReference type="ARBA" id="ARBA00006475"/>
    </source>
</evidence>
<comment type="similarity">
    <text evidence="1">Belongs to the FAX family.</text>
</comment>
<dbReference type="InterPro" id="IPR050931">
    <property type="entry name" value="Mito_Protein_Transport_Metaxin"/>
</dbReference>
<dbReference type="Proteomes" id="UP000008281">
    <property type="component" value="Unassembled WGS sequence"/>
</dbReference>
<dbReference type="InterPro" id="IPR036249">
    <property type="entry name" value="Thioredoxin-like_sf"/>
</dbReference>
<keyword evidence="2" id="KW-1133">Transmembrane helix</keyword>
<evidence type="ECO:0000313" key="5">
    <source>
        <dbReference type="EMBL" id="EFO83179.1"/>
    </source>
</evidence>
<dbReference type="SFLD" id="SFLDS00019">
    <property type="entry name" value="Glutathione_Transferase_(cytos"/>
    <property type="match status" value="1"/>
</dbReference>
<accession>E3N154</accession>
<dbReference type="SUPFAM" id="SSF47616">
    <property type="entry name" value="GST C-terminal domain-like"/>
    <property type="match status" value="1"/>
</dbReference>
<gene>
    <name evidence="5" type="ORF">CRE_12992</name>
</gene>
<dbReference type="eggNOG" id="KOG4244">
    <property type="taxonomic scope" value="Eukaryota"/>
</dbReference>
<dbReference type="SFLD" id="SFLDG01200">
    <property type="entry name" value="SUF1.1"/>
    <property type="match status" value="1"/>
</dbReference>
<keyword evidence="6" id="KW-1185">Reference proteome</keyword>
<dbReference type="EMBL" id="DS268507">
    <property type="protein sequence ID" value="EFO83179.1"/>
    <property type="molecule type" value="Genomic_DNA"/>
</dbReference>
<dbReference type="InterPro" id="IPR026928">
    <property type="entry name" value="FAX/IsoI-like"/>
</dbReference>
<dbReference type="InParanoid" id="E3N154"/>
<dbReference type="CDD" id="cd03080">
    <property type="entry name" value="GST_N_Metaxin_like"/>
    <property type="match status" value="1"/>
</dbReference>
<name>E3N154_CAERE</name>
<evidence type="ECO:0000259" key="4">
    <source>
        <dbReference type="Pfam" id="PF17172"/>
    </source>
</evidence>
<dbReference type="OrthoDB" id="5809458at2759"/>
<dbReference type="SFLD" id="SFLDG01180">
    <property type="entry name" value="SUF1"/>
    <property type="match status" value="1"/>
</dbReference>
<dbReference type="OMA" id="YALERMI"/>
<dbReference type="InterPro" id="IPR033468">
    <property type="entry name" value="Metaxin_GST"/>
</dbReference>
<evidence type="ECO:0000313" key="6">
    <source>
        <dbReference type="Proteomes" id="UP000008281"/>
    </source>
</evidence>
<dbReference type="PANTHER" id="PTHR12289:SF23">
    <property type="entry name" value="CADMIUM RESPONSIVE"/>
    <property type="match status" value="1"/>
</dbReference>
<feature type="transmembrane region" description="Helical" evidence="2">
    <location>
        <begin position="6"/>
        <end position="23"/>
    </location>
</feature>
<dbReference type="SUPFAM" id="SSF52833">
    <property type="entry name" value="Thioredoxin-like"/>
    <property type="match status" value="1"/>
</dbReference>
<dbReference type="Gene3D" id="1.20.1050.10">
    <property type="match status" value="1"/>
</dbReference>
<organism evidence="6">
    <name type="scientific">Caenorhabditis remanei</name>
    <name type="common">Caenorhabditis vulgaris</name>
    <dbReference type="NCBI Taxonomy" id="31234"/>
    <lineage>
        <taxon>Eukaryota</taxon>
        <taxon>Metazoa</taxon>
        <taxon>Ecdysozoa</taxon>
        <taxon>Nematoda</taxon>
        <taxon>Chromadorea</taxon>
        <taxon>Rhabditida</taxon>
        <taxon>Rhabditina</taxon>
        <taxon>Rhabditomorpha</taxon>
        <taxon>Rhabditoidea</taxon>
        <taxon>Rhabditidae</taxon>
        <taxon>Peloderinae</taxon>
        <taxon>Caenorhabditis</taxon>
    </lineage>
</organism>
<keyword evidence="2" id="KW-0812">Transmembrane</keyword>
<reference evidence="5" key="1">
    <citation type="submission" date="2007-07" db="EMBL/GenBank/DDBJ databases">
        <title>PCAP assembly of the Caenorhabditis remanei genome.</title>
        <authorList>
            <consortium name="The Caenorhabditis remanei Sequencing Consortium"/>
            <person name="Wilson R.K."/>
        </authorList>
    </citation>
    <scope>NUCLEOTIDE SEQUENCE [LARGE SCALE GENOMIC DNA]</scope>
    <source>
        <strain evidence="5">PB4641</strain>
    </source>
</reference>
<feature type="domain" description="Metaxin glutathione S-transferase" evidence="3">
    <location>
        <begin position="214"/>
        <end position="274"/>
    </location>
</feature>
<dbReference type="InterPro" id="IPR012336">
    <property type="entry name" value="Thioredoxin-like_fold"/>
</dbReference>
<proteinExistence type="inferred from homology"/>
<sequence>MDSFTIAVALAIGAFALYLRNFFSQPSIKPKPPILKKDFKKDTVYLYQYARLRKCPHLSPFCMKIDMLCRVYNIPFEVVVCTSERSRNGLLPFIELNGEHIADSSLIEMRLKSHFKIQPLQGELEAQSVALSKLVDTHLFLKNYPLIFSFSILVRFKIAVQEYYEVLYSCIGLPAFLSFIMIPILKSTIGKSVYTKSAGAIGEFEWDELDQFLHKDLEAIQTLMKGKFLLGDNISSADITLFSHLATVYYPLRCHVSDVLEKDFPKILEYCERVRKEVYPNDFTL</sequence>
<dbReference type="PANTHER" id="PTHR12289">
    <property type="entry name" value="METAXIN RELATED"/>
    <property type="match status" value="1"/>
</dbReference>
<dbReference type="CDD" id="cd03193">
    <property type="entry name" value="GST_C_Metaxin"/>
    <property type="match status" value="1"/>
</dbReference>
<dbReference type="Pfam" id="PF17171">
    <property type="entry name" value="GST_C_6"/>
    <property type="match status" value="1"/>
</dbReference>
<dbReference type="AlphaFoldDB" id="E3N154"/>
<dbReference type="HOGENOM" id="CLU_044137_1_0_1"/>
<feature type="domain" description="Thioredoxin-like fold" evidence="4">
    <location>
        <begin position="60"/>
        <end position="140"/>
    </location>
</feature>